<proteinExistence type="predicted"/>
<dbReference type="EMBL" id="CH473997">
    <property type="protein sequence ID" value="EDL91849.1"/>
    <property type="molecule type" value="Genomic_DNA"/>
</dbReference>
<evidence type="ECO:0000313" key="1">
    <source>
        <dbReference type="EMBL" id="EDL91849.1"/>
    </source>
</evidence>
<dbReference type="Proteomes" id="UP000234681">
    <property type="component" value="Chromosome 9"/>
</dbReference>
<evidence type="ECO:0000313" key="2">
    <source>
        <dbReference type="Proteomes" id="UP000234681"/>
    </source>
</evidence>
<name>A6JR90_RAT</name>
<gene>
    <name evidence="1" type="ORF">rCG_63218</name>
</gene>
<reference evidence="1 2" key="1">
    <citation type="submission" date="2005-09" db="EMBL/GenBank/DDBJ databases">
        <authorList>
            <person name="Mural R.J."/>
            <person name="Li P.W."/>
            <person name="Adams M.D."/>
            <person name="Amanatides P.G."/>
            <person name="Baden-Tillson H."/>
            <person name="Barnstead M."/>
            <person name="Chin S.H."/>
            <person name="Dew I."/>
            <person name="Evans C.A."/>
            <person name="Ferriera S."/>
            <person name="Flanigan M."/>
            <person name="Fosler C."/>
            <person name="Glodek A."/>
            <person name="Gu Z."/>
            <person name="Holt R.A."/>
            <person name="Jennings D."/>
            <person name="Kraft C.L."/>
            <person name="Lu F."/>
            <person name="Nguyen T."/>
            <person name="Nusskern D.R."/>
            <person name="Pfannkoch C.M."/>
            <person name="Sitter C."/>
            <person name="Sutton G.G."/>
            <person name="Venter J.C."/>
            <person name="Wang Z."/>
            <person name="Woodage T."/>
            <person name="Zheng X.H."/>
            <person name="Zhong F."/>
        </authorList>
    </citation>
    <scope>NUCLEOTIDE SEQUENCE [LARGE SCALE GENOMIC DNA]</scope>
    <source>
        <strain>BN</strain>
        <strain evidence="2">Sprague-Dawley</strain>
    </source>
</reference>
<sequence>MRENANIIQGPPAQTAWVALFSVYSLRTSLNNSYLNPLGICAILINPAYRQQLNL</sequence>
<protein>
    <submittedName>
        <fullName evidence="1">RCG63218</fullName>
    </submittedName>
</protein>
<organism evidence="1 2">
    <name type="scientific">Rattus norvegicus</name>
    <name type="common">Rat</name>
    <dbReference type="NCBI Taxonomy" id="10116"/>
    <lineage>
        <taxon>Eukaryota</taxon>
        <taxon>Metazoa</taxon>
        <taxon>Chordata</taxon>
        <taxon>Craniata</taxon>
        <taxon>Vertebrata</taxon>
        <taxon>Euteleostomi</taxon>
        <taxon>Mammalia</taxon>
        <taxon>Eutheria</taxon>
        <taxon>Euarchontoglires</taxon>
        <taxon>Glires</taxon>
        <taxon>Rodentia</taxon>
        <taxon>Myomorpha</taxon>
        <taxon>Muroidea</taxon>
        <taxon>Muridae</taxon>
        <taxon>Murinae</taxon>
        <taxon>Rattus</taxon>
    </lineage>
</organism>
<accession>A6JR90</accession>
<dbReference type="AlphaFoldDB" id="A6JR90"/>